<gene>
    <name evidence="1" type="ORF">ABT272_42595</name>
</gene>
<accession>A0ABV1UKQ1</accession>
<dbReference type="EMBL" id="JBEPAZ010000098">
    <property type="protein sequence ID" value="MER6434305.1"/>
    <property type="molecule type" value="Genomic_DNA"/>
</dbReference>
<comment type="caution">
    <text evidence="1">The sequence shown here is derived from an EMBL/GenBank/DDBJ whole genome shotgun (WGS) entry which is preliminary data.</text>
</comment>
<reference evidence="1 2" key="1">
    <citation type="submission" date="2024-06" db="EMBL/GenBank/DDBJ databases">
        <title>The Natural Products Discovery Center: Release of the First 8490 Sequenced Strains for Exploring Actinobacteria Biosynthetic Diversity.</title>
        <authorList>
            <person name="Kalkreuter E."/>
            <person name="Kautsar S.A."/>
            <person name="Yang D."/>
            <person name="Bader C.D."/>
            <person name="Teijaro C.N."/>
            <person name="Fluegel L."/>
            <person name="Davis C.M."/>
            <person name="Simpson J.R."/>
            <person name="Lauterbach L."/>
            <person name="Steele A.D."/>
            <person name="Gui C."/>
            <person name="Meng S."/>
            <person name="Li G."/>
            <person name="Viehrig K."/>
            <person name="Ye F."/>
            <person name="Su P."/>
            <person name="Kiefer A.F."/>
            <person name="Nichols A."/>
            <person name="Cepeda A.J."/>
            <person name="Yan W."/>
            <person name="Fan B."/>
            <person name="Jiang Y."/>
            <person name="Adhikari A."/>
            <person name="Zheng C.-J."/>
            <person name="Schuster L."/>
            <person name="Cowan T.M."/>
            <person name="Smanski M.J."/>
            <person name="Chevrette M.G."/>
            <person name="De Carvalho L.P.S."/>
            <person name="Shen B."/>
        </authorList>
    </citation>
    <scope>NUCLEOTIDE SEQUENCE [LARGE SCALE GENOMIC DNA]</scope>
    <source>
        <strain evidence="1 2">NPDC001166</strain>
    </source>
</reference>
<name>A0ABV1UKQ1_9ACTN</name>
<sequence>MDALTEHIAVVTPVHGPVVDVFVHRQVSVWHLGGLWRAWGIACGDLPPYLLPAGGWEL</sequence>
<evidence type="ECO:0000313" key="2">
    <source>
        <dbReference type="Proteomes" id="UP001470023"/>
    </source>
</evidence>
<evidence type="ECO:0000313" key="1">
    <source>
        <dbReference type="EMBL" id="MER6434305.1"/>
    </source>
</evidence>
<dbReference type="RefSeq" id="WP_352066153.1">
    <property type="nucleotide sequence ID" value="NZ_JBEPAZ010000098.1"/>
</dbReference>
<keyword evidence="2" id="KW-1185">Reference proteome</keyword>
<organism evidence="1 2">
    <name type="scientific">Streptomyces sp. 900105245</name>
    <dbReference type="NCBI Taxonomy" id="3154379"/>
    <lineage>
        <taxon>Bacteria</taxon>
        <taxon>Bacillati</taxon>
        <taxon>Actinomycetota</taxon>
        <taxon>Actinomycetes</taxon>
        <taxon>Kitasatosporales</taxon>
        <taxon>Streptomycetaceae</taxon>
        <taxon>Streptomyces</taxon>
    </lineage>
</organism>
<proteinExistence type="predicted"/>
<dbReference type="Proteomes" id="UP001470023">
    <property type="component" value="Unassembled WGS sequence"/>
</dbReference>
<protein>
    <submittedName>
        <fullName evidence="1">Uncharacterized protein</fullName>
    </submittedName>
</protein>